<dbReference type="InterPro" id="IPR036278">
    <property type="entry name" value="Sialidase_sf"/>
</dbReference>
<dbReference type="RefSeq" id="WP_111352383.1">
    <property type="nucleotide sequence ID" value="NZ_QHHQ01000012.1"/>
</dbReference>
<protein>
    <recommendedName>
        <fullName evidence="3">Exo-alpha-sialidase</fullName>
    </recommendedName>
</protein>
<dbReference type="Gene3D" id="2.120.10.10">
    <property type="match status" value="1"/>
</dbReference>
<name>A0A8B2ND68_9HYPH</name>
<keyword evidence="2" id="KW-1185">Reference proteome</keyword>
<proteinExistence type="predicted"/>
<organism evidence="1 2">
    <name type="scientific">Acuticoccus sediminis</name>
    <dbReference type="NCBI Taxonomy" id="2184697"/>
    <lineage>
        <taxon>Bacteria</taxon>
        <taxon>Pseudomonadati</taxon>
        <taxon>Pseudomonadota</taxon>
        <taxon>Alphaproteobacteria</taxon>
        <taxon>Hyphomicrobiales</taxon>
        <taxon>Amorphaceae</taxon>
        <taxon>Acuticoccus</taxon>
    </lineage>
</organism>
<evidence type="ECO:0008006" key="3">
    <source>
        <dbReference type="Google" id="ProtNLM"/>
    </source>
</evidence>
<reference evidence="1 2" key="1">
    <citation type="submission" date="2018-05" db="EMBL/GenBank/DDBJ databases">
        <title>Acuticoccus sediminis sp. nov., isolated from deep-sea sediment of Indian Ocean.</title>
        <authorList>
            <person name="Liu X."/>
            <person name="Lai Q."/>
            <person name="Du Y."/>
            <person name="Sun F."/>
            <person name="Zhang X."/>
            <person name="Wang S."/>
            <person name="Shao Z."/>
        </authorList>
    </citation>
    <scope>NUCLEOTIDE SEQUENCE [LARGE SCALE GENOMIC DNA]</scope>
    <source>
        <strain evidence="1 2">PTG4-2</strain>
    </source>
</reference>
<dbReference type="OrthoDB" id="7889087at2"/>
<dbReference type="AlphaFoldDB" id="A0A8B2ND68"/>
<dbReference type="SUPFAM" id="SSF50939">
    <property type="entry name" value="Sialidases"/>
    <property type="match status" value="1"/>
</dbReference>
<gene>
    <name evidence="1" type="ORF">DLJ53_31855</name>
</gene>
<dbReference type="EMBL" id="QHHQ01000012">
    <property type="protein sequence ID" value="RAH96514.1"/>
    <property type="molecule type" value="Genomic_DNA"/>
</dbReference>
<sequence length="422" mass="46087">MALAPRLNDRGGRASANEGNIIDQGVVWEAFTRQAPKMLVSRMQDHIVETSDGALHMAINLGPERGLTLFTSIDNGASWDVTGHFDDFHTLGSSDLRLVEGEDELMIVYTNDTNGITTATLDYDEADASWTVEDTSVVVARGIDAETTNPTIIEGGQGRTLVAYNVSGEDGVRGVIAIETEDGHWLKIDGFDPTVTAGALRVLPTEDGFGGIYANENELFWVTFEDGAWVYEKIADQGPLGIYATHFSTTTVGNDIFLVTVSDDNRIQFLHYDAETKAWTDAATPSLALSDKATSVQMSADSHGNIYITYDDYDDGTLVVLKSEDEGTTWEQEAVLDVPGFFELAPVRWFETPEHFDDELYVAYQFYFPFLDGFKGPNGLYYFVVDTDPDSESAAPARTAAAGSEIHALADAHAVPEDLSLL</sequence>
<accession>A0A8B2ND68</accession>
<comment type="caution">
    <text evidence="1">The sequence shown here is derived from an EMBL/GenBank/DDBJ whole genome shotgun (WGS) entry which is preliminary data.</text>
</comment>
<evidence type="ECO:0000313" key="1">
    <source>
        <dbReference type="EMBL" id="RAH96514.1"/>
    </source>
</evidence>
<dbReference type="SUPFAM" id="SSF110296">
    <property type="entry name" value="Oligoxyloglucan reducing end-specific cellobiohydrolase"/>
    <property type="match status" value="1"/>
</dbReference>
<evidence type="ECO:0000313" key="2">
    <source>
        <dbReference type="Proteomes" id="UP000249590"/>
    </source>
</evidence>
<dbReference type="Proteomes" id="UP000249590">
    <property type="component" value="Unassembled WGS sequence"/>
</dbReference>